<dbReference type="Gene3D" id="3.40.50.300">
    <property type="entry name" value="P-loop containing nucleotide triphosphate hydrolases"/>
    <property type="match status" value="1"/>
</dbReference>
<dbReference type="GO" id="GO:0005524">
    <property type="term" value="F:ATP binding"/>
    <property type="evidence" value="ECO:0007669"/>
    <property type="project" value="InterPro"/>
</dbReference>
<dbReference type="Gene3D" id="1.10.8.60">
    <property type="match status" value="1"/>
</dbReference>
<dbReference type="InterPro" id="IPR003593">
    <property type="entry name" value="AAA+_ATPase"/>
</dbReference>
<dbReference type="GO" id="GO:0016887">
    <property type="term" value="F:ATP hydrolysis activity"/>
    <property type="evidence" value="ECO:0007669"/>
    <property type="project" value="InterPro"/>
</dbReference>
<dbReference type="GeneID" id="59335991"/>
<dbReference type="PANTHER" id="PTHR23074:SF163">
    <property type="entry name" value="TRANSPORT PROTEIN 4A, PUTATIVE-RELATED"/>
    <property type="match status" value="1"/>
</dbReference>
<evidence type="ECO:0000313" key="3">
    <source>
        <dbReference type="EMBL" id="KAF6227866.1"/>
    </source>
</evidence>
<dbReference type="AlphaFoldDB" id="A0A8H6CRE9"/>
<feature type="region of interest" description="Disordered" evidence="1">
    <location>
        <begin position="1"/>
        <end position="41"/>
    </location>
</feature>
<accession>A0A8H6CRE9</accession>
<protein>
    <recommendedName>
        <fullName evidence="2">AAA+ ATPase domain-containing protein</fullName>
    </recommendedName>
</protein>
<dbReference type="PANTHER" id="PTHR23074">
    <property type="entry name" value="AAA DOMAIN-CONTAINING"/>
    <property type="match status" value="1"/>
</dbReference>
<gene>
    <name evidence="3" type="ORF">HO133_007594</name>
</gene>
<dbReference type="Pfam" id="PF00004">
    <property type="entry name" value="AAA"/>
    <property type="match status" value="1"/>
</dbReference>
<evidence type="ECO:0000313" key="4">
    <source>
        <dbReference type="Proteomes" id="UP000593566"/>
    </source>
</evidence>
<sequence length="545" mass="60825">MTLPEKRRRGEQSDEGNQAKKPLHSFESTSQLGQASSMSSKEVQLPDLVPYDVVEDLTLVLPSQPLDVSAGFSKQRYARDLWTIFSEEAFVDRRLADMHKAWFEVRKPDARELWESRYPSGEAPGPSNKASNRHGVLRTVRTLELVIDRVTARQMPALHKSLSRLHLDYIMLMCVVCERSKYLDKARQYFPRYEEQFDELVQLLRSSTPELQGNSPVSPSNAPSLSWIPAETKSMIEGLIVDPKTVKTLDKIAGCEAAKAAIEAAAYIPPQWPHLLNEGYGCKNMLFHGSPGTGKSTLALALAAESKLPVYNVSSSHLVDKWVGSSEKNARALFEIAASNAPSVIVFDEADAICRARRSGSNDGAQRMINELLACMTKYPKVVVIGTTNLPWTLDVGFVRRFPKHVHVGLPLEKERREIFWIVLGRFPHSLSREHVIGAATQADGFTGDAIQRCIESAAETMAMKLRGVTHFQVTEFRGQECYSPCDDGGIPVESIPGRHLVIPGSLSPQDLFSAIQKMKSELDLMGIEEEKHVRWSRNKFLDAN</sequence>
<dbReference type="CDD" id="cd19481">
    <property type="entry name" value="RecA-like_protease"/>
    <property type="match status" value="1"/>
</dbReference>
<feature type="domain" description="AAA+ ATPase" evidence="2">
    <location>
        <begin position="281"/>
        <end position="412"/>
    </location>
</feature>
<dbReference type="GO" id="GO:0007033">
    <property type="term" value="P:vacuole organization"/>
    <property type="evidence" value="ECO:0007669"/>
    <property type="project" value="TreeGrafter"/>
</dbReference>
<feature type="compositionally biased region" description="Polar residues" evidence="1">
    <location>
        <begin position="26"/>
        <end position="41"/>
    </location>
</feature>
<proteinExistence type="predicted"/>
<dbReference type="GO" id="GO:0016197">
    <property type="term" value="P:endosomal transport"/>
    <property type="evidence" value="ECO:0007669"/>
    <property type="project" value="TreeGrafter"/>
</dbReference>
<dbReference type="EMBL" id="JACCJB010000004">
    <property type="protein sequence ID" value="KAF6227866.1"/>
    <property type="molecule type" value="Genomic_DNA"/>
</dbReference>
<feature type="compositionally biased region" description="Basic and acidic residues" evidence="1">
    <location>
        <begin position="1"/>
        <end position="12"/>
    </location>
</feature>
<comment type="caution">
    <text evidence="3">The sequence shown here is derived from an EMBL/GenBank/DDBJ whole genome shotgun (WGS) entry which is preliminary data.</text>
</comment>
<evidence type="ECO:0000259" key="2">
    <source>
        <dbReference type="SMART" id="SM00382"/>
    </source>
</evidence>
<dbReference type="InterPro" id="IPR050304">
    <property type="entry name" value="MT-severing_AAA_ATPase"/>
</dbReference>
<reference evidence="3 4" key="1">
    <citation type="journal article" date="2020" name="Genomics">
        <title>Complete, high-quality genomes from long-read metagenomic sequencing of two wolf lichen thalli reveals enigmatic genome architecture.</title>
        <authorList>
            <person name="McKenzie S.K."/>
            <person name="Walston R.F."/>
            <person name="Allen J.L."/>
        </authorList>
    </citation>
    <scope>NUCLEOTIDE SEQUENCE [LARGE SCALE GENOMIC DNA]</scope>
    <source>
        <strain evidence="3">WasteWater1</strain>
    </source>
</reference>
<organism evidence="3 4">
    <name type="scientific">Letharia lupina</name>
    <dbReference type="NCBI Taxonomy" id="560253"/>
    <lineage>
        <taxon>Eukaryota</taxon>
        <taxon>Fungi</taxon>
        <taxon>Dikarya</taxon>
        <taxon>Ascomycota</taxon>
        <taxon>Pezizomycotina</taxon>
        <taxon>Lecanoromycetes</taxon>
        <taxon>OSLEUM clade</taxon>
        <taxon>Lecanoromycetidae</taxon>
        <taxon>Lecanorales</taxon>
        <taxon>Lecanorineae</taxon>
        <taxon>Parmeliaceae</taxon>
        <taxon>Letharia</taxon>
    </lineage>
</organism>
<name>A0A8H6CRE9_9LECA</name>
<dbReference type="SUPFAM" id="SSF52540">
    <property type="entry name" value="P-loop containing nucleoside triphosphate hydrolases"/>
    <property type="match status" value="1"/>
</dbReference>
<dbReference type="SMART" id="SM00382">
    <property type="entry name" value="AAA"/>
    <property type="match status" value="1"/>
</dbReference>
<dbReference type="RefSeq" id="XP_037155800.1">
    <property type="nucleotide sequence ID" value="XM_037298464.1"/>
</dbReference>
<evidence type="ECO:0000256" key="1">
    <source>
        <dbReference type="SAM" id="MobiDB-lite"/>
    </source>
</evidence>
<keyword evidence="4" id="KW-1185">Reference proteome</keyword>
<dbReference type="InterPro" id="IPR003959">
    <property type="entry name" value="ATPase_AAA_core"/>
</dbReference>
<dbReference type="Proteomes" id="UP000593566">
    <property type="component" value="Unassembled WGS sequence"/>
</dbReference>
<dbReference type="InterPro" id="IPR027417">
    <property type="entry name" value="P-loop_NTPase"/>
</dbReference>